<reference evidence="3 4" key="1">
    <citation type="journal article" date="2015" name="Int. J. Syst. Evol. Microbiol.">
        <title>Revisiting Corynebacterium glyciniphilum (ex Kubota et al., 1972) sp. nov., nom. rev., isolated from putrefied banana.</title>
        <authorList>
            <person name="Al-Dilaimi A."/>
            <person name="Bednarz H."/>
            <person name="Lomker A."/>
            <person name="Niehaus K."/>
            <person name="Kalinowski J."/>
            <person name="Ruckert C."/>
        </authorList>
    </citation>
    <scope>NUCLEOTIDE SEQUENCE [LARGE SCALE GENOMIC DNA]</scope>
    <source>
        <strain evidence="3">AJ 3170</strain>
    </source>
</reference>
<dbReference type="EMBL" id="CP006842">
    <property type="protein sequence ID" value="AHW63596.1"/>
    <property type="molecule type" value="Genomic_DNA"/>
</dbReference>
<dbReference type="InterPro" id="IPR002347">
    <property type="entry name" value="SDR_fam"/>
</dbReference>
<dbReference type="PRINTS" id="PR00081">
    <property type="entry name" value="GDHRDH"/>
</dbReference>
<dbReference type="PANTHER" id="PTHR43157:SF31">
    <property type="entry name" value="PHOSPHATIDYLINOSITOL-GLYCAN BIOSYNTHESIS CLASS F PROTEIN"/>
    <property type="match status" value="1"/>
</dbReference>
<feature type="domain" description="Ketoreductase" evidence="2">
    <location>
        <begin position="3"/>
        <end position="192"/>
    </location>
</feature>
<dbReference type="SMART" id="SM00822">
    <property type="entry name" value="PKS_KR"/>
    <property type="match status" value="1"/>
</dbReference>
<dbReference type="InterPro" id="IPR057326">
    <property type="entry name" value="KR_dom"/>
</dbReference>
<dbReference type="OrthoDB" id="3237043at2"/>
<dbReference type="GO" id="GO:0016491">
    <property type="term" value="F:oxidoreductase activity"/>
    <property type="evidence" value="ECO:0007669"/>
    <property type="project" value="UniProtKB-KW"/>
</dbReference>
<dbReference type="HOGENOM" id="CLU_010194_44_5_11"/>
<evidence type="ECO:0000313" key="3">
    <source>
        <dbReference type="EMBL" id="AHW63596.1"/>
    </source>
</evidence>
<keyword evidence="4" id="KW-1185">Reference proteome</keyword>
<accession>X5EAB4</accession>
<dbReference type="SUPFAM" id="SSF51735">
    <property type="entry name" value="NAD(P)-binding Rossmann-fold domains"/>
    <property type="match status" value="1"/>
</dbReference>
<organism evidence="3 4">
    <name type="scientific">Corynebacterium glyciniphilum AJ 3170</name>
    <dbReference type="NCBI Taxonomy" id="1404245"/>
    <lineage>
        <taxon>Bacteria</taxon>
        <taxon>Bacillati</taxon>
        <taxon>Actinomycetota</taxon>
        <taxon>Actinomycetes</taxon>
        <taxon>Mycobacteriales</taxon>
        <taxon>Corynebacteriaceae</taxon>
        <taxon>Corynebacterium</taxon>
    </lineage>
</organism>
<gene>
    <name evidence="3" type="ORF">CGLY_05740</name>
</gene>
<sequence>MTRTLVITGASDGIGAAASRQLADGDTRLVLIGRSPEKTRAVADELGADYHCADFTRLDDVRELAATLRRTCDRIDVLANNAGGIFSGPTATPDGFEMTFQVNHLAPTLLTHLLIDLLVDSQAAVVNTSSIGARLFGRITLDDLNTWQNFSPNLAYGNAKLANILFTTGLHERFHAQGLSSVAFHPGIVATNFASDTDSSFQRIYHGALKAFLISPERGGARLRHFIDARPDETWQSGKYYATPRRVGRTNRQAYDPAIVRGHWERSAEMLGIEW</sequence>
<keyword evidence="1" id="KW-0560">Oxidoreductase</keyword>
<protein>
    <submittedName>
        <fullName evidence="3">Short-chain dehydrogenase</fullName>
    </submittedName>
</protein>
<dbReference type="Pfam" id="PF00106">
    <property type="entry name" value="adh_short"/>
    <property type="match status" value="1"/>
</dbReference>
<evidence type="ECO:0000256" key="1">
    <source>
        <dbReference type="ARBA" id="ARBA00023002"/>
    </source>
</evidence>
<dbReference type="Proteomes" id="UP000023703">
    <property type="component" value="Chromosome"/>
</dbReference>
<dbReference type="STRING" id="1404245.CGLY_05740"/>
<name>X5EAB4_9CORY</name>
<dbReference type="PANTHER" id="PTHR43157">
    <property type="entry name" value="PHOSPHATIDYLINOSITOL-GLYCAN BIOSYNTHESIS CLASS F PROTEIN-RELATED"/>
    <property type="match status" value="1"/>
</dbReference>
<dbReference type="AlphaFoldDB" id="X5EAB4"/>
<dbReference type="eggNOG" id="COG1028">
    <property type="taxonomic scope" value="Bacteria"/>
</dbReference>
<dbReference type="RefSeq" id="WP_038547257.1">
    <property type="nucleotide sequence ID" value="NZ_CP006842.1"/>
</dbReference>
<proteinExistence type="predicted"/>
<dbReference type="InterPro" id="IPR036291">
    <property type="entry name" value="NAD(P)-bd_dom_sf"/>
</dbReference>
<dbReference type="KEGG" id="cgy:CGLY_05740"/>
<evidence type="ECO:0000259" key="2">
    <source>
        <dbReference type="SMART" id="SM00822"/>
    </source>
</evidence>
<evidence type="ECO:0000313" key="4">
    <source>
        <dbReference type="Proteomes" id="UP000023703"/>
    </source>
</evidence>
<dbReference type="Gene3D" id="3.40.50.720">
    <property type="entry name" value="NAD(P)-binding Rossmann-like Domain"/>
    <property type="match status" value="1"/>
</dbReference>